<accession>A0A7M2YUK1</accession>
<dbReference type="PROSITE" id="PS50893">
    <property type="entry name" value="ABC_TRANSPORTER_2"/>
    <property type="match status" value="1"/>
</dbReference>
<evidence type="ECO:0000256" key="2">
    <source>
        <dbReference type="ARBA" id="ARBA00022475"/>
    </source>
</evidence>
<evidence type="ECO:0000256" key="4">
    <source>
        <dbReference type="ARBA" id="ARBA00022741"/>
    </source>
</evidence>
<evidence type="ECO:0000256" key="3">
    <source>
        <dbReference type="ARBA" id="ARBA00022496"/>
    </source>
</evidence>
<feature type="domain" description="ABC transporter" evidence="10">
    <location>
        <begin position="6"/>
        <end position="235"/>
    </location>
</feature>
<dbReference type="InterPro" id="IPR050093">
    <property type="entry name" value="ABC_SmlMolc_Importer"/>
</dbReference>
<evidence type="ECO:0000256" key="6">
    <source>
        <dbReference type="ARBA" id="ARBA00023004"/>
    </source>
</evidence>
<keyword evidence="3" id="KW-0410">Iron transport</keyword>
<evidence type="ECO:0000256" key="8">
    <source>
        <dbReference type="ARBA" id="ARBA00023136"/>
    </source>
</evidence>
<dbReference type="FunFam" id="3.40.50.300:FF:000425">
    <property type="entry name" value="Probable ABC transporter, ATP-binding subunit"/>
    <property type="match status" value="1"/>
</dbReference>
<dbReference type="InterPro" id="IPR027417">
    <property type="entry name" value="P-loop_NTPase"/>
</dbReference>
<keyword evidence="2" id="KW-1003">Cell membrane</keyword>
<dbReference type="AlphaFoldDB" id="A0A7M2YUK1"/>
<dbReference type="PROSITE" id="PS00211">
    <property type="entry name" value="ABC_TRANSPORTER_1"/>
    <property type="match status" value="1"/>
</dbReference>
<keyword evidence="4" id="KW-0547">Nucleotide-binding</keyword>
<keyword evidence="12" id="KW-1185">Reference proteome</keyword>
<dbReference type="SUPFAM" id="SSF50331">
    <property type="entry name" value="MOP-like"/>
    <property type="match status" value="1"/>
</dbReference>
<dbReference type="InterPro" id="IPR008995">
    <property type="entry name" value="Mo/tungstate-bd_C_term_dom"/>
</dbReference>
<dbReference type="EMBL" id="QQZY01000006">
    <property type="protein sequence ID" value="RDI73831.1"/>
    <property type="molecule type" value="Genomic_DNA"/>
</dbReference>
<evidence type="ECO:0000256" key="7">
    <source>
        <dbReference type="ARBA" id="ARBA00023065"/>
    </source>
</evidence>
<dbReference type="GO" id="GO:0005524">
    <property type="term" value="F:ATP binding"/>
    <property type="evidence" value="ECO:0007669"/>
    <property type="project" value="UniProtKB-KW"/>
</dbReference>
<sequence length="341" mass="36185">MSCSMIAVEAATRRFGPVEAVSGASLCVERGEVVALLGPSGCGKTTLLRMIAGFEAPDAGTVSIAGERVAGGGVRVPPERRRVGMVFQDYALFPHLTAAANIGFGVPRGERAARVSFLLALVGLCGLGERYPHELSGGQQQRVALARALAPSPEVILLDEPWSNVDPHLRGELRDEVTAILRPLGVTVVLVTHDREEAFSLADRVALMREGRIVQEGTPEQLYRSPRCRWAATFLGAANFVPGTVAGGVVRTPIGCFAANGTAGATAVDVLVRPELLELAPDPAGAAEVVGREFRGHDVFYRLLLDGVELVSQRPSNEVVPLDARVSIHVHEGAAAIFHRD</sequence>
<proteinExistence type="predicted"/>
<protein>
    <recommendedName>
        <fullName evidence="9">ABC-type quaternary amine transporter</fullName>
        <ecNumber evidence="9">7.6.2.9</ecNumber>
    </recommendedName>
</protein>
<evidence type="ECO:0000259" key="10">
    <source>
        <dbReference type="PROSITE" id="PS50893"/>
    </source>
</evidence>
<evidence type="ECO:0000256" key="9">
    <source>
        <dbReference type="ARBA" id="ARBA00066388"/>
    </source>
</evidence>
<gene>
    <name evidence="11" type="ORF">Gocc_2395</name>
</gene>
<dbReference type="GO" id="GO:0015418">
    <property type="term" value="F:ABC-type quaternary ammonium compound transporting activity"/>
    <property type="evidence" value="ECO:0007669"/>
    <property type="project" value="UniProtKB-EC"/>
</dbReference>
<dbReference type="InterPro" id="IPR013611">
    <property type="entry name" value="Transp-assoc_OB_typ2"/>
</dbReference>
<dbReference type="InterPro" id="IPR003593">
    <property type="entry name" value="AAA+_ATPase"/>
</dbReference>
<keyword evidence="6" id="KW-0408">Iron</keyword>
<dbReference type="Pfam" id="PF00005">
    <property type="entry name" value="ABC_tran"/>
    <property type="match status" value="1"/>
</dbReference>
<dbReference type="SMART" id="SM00382">
    <property type="entry name" value="AAA"/>
    <property type="match status" value="1"/>
</dbReference>
<dbReference type="GO" id="GO:0043190">
    <property type="term" value="C:ATP-binding cassette (ABC) transporter complex"/>
    <property type="evidence" value="ECO:0007669"/>
    <property type="project" value="InterPro"/>
</dbReference>
<keyword evidence="7" id="KW-0406">Ion transport</keyword>
<dbReference type="PANTHER" id="PTHR42781:SF4">
    <property type="entry name" value="SPERMIDINE_PUTRESCINE IMPORT ATP-BINDING PROTEIN POTA"/>
    <property type="match status" value="1"/>
</dbReference>
<dbReference type="Gene3D" id="3.40.50.300">
    <property type="entry name" value="P-loop containing nucleotide triphosphate hydrolases"/>
    <property type="match status" value="1"/>
</dbReference>
<dbReference type="GO" id="GO:0015408">
    <property type="term" value="F:ABC-type ferric iron transporter activity"/>
    <property type="evidence" value="ECO:0007669"/>
    <property type="project" value="InterPro"/>
</dbReference>
<dbReference type="PANTHER" id="PTHR42781">
    <property type="entry name" value="SPERMIDINE/PUTRESCINE IMPORT ATP-BINDING PROTEIN POTA"/>
    <property type="match status" value="1"/>
</dbReference>
<name>A0A7M2YUK1_9ACTN</name>
<keyword evidence="5" id="KW-0067">ATP-binding</keyword>
<comment type="caution">
    <text evidence="11">The sequence shown here is derived from an EMBL/GenBank/DDBJ whole genome shotgun (WGS) entry which is preliminary data.</text>
</comment>
<dbReference type="InterPro" id="IPR015853">
    <property type="entry name" value="ABC_transpr_FbpC"/>
</dbReference>
<dbReference type="Proteomes" id="UP000254134">
    <property type="component" value="Unassembled WGS sequence"/>
</dbReference>
<dbReference type="CDD" id="cd03259">
    <property type="entry name" value="ABC_Carb_Solutes_like"/>
    <property type="match status" value="1"/>
</dbReference>
<dbReference type="GO" id="GO:0016887">
    <property type="term" value="F:ATP hydrolysis activity"/>
    <property type="evidence" value="ECO:0007669"/>
    <property type="project" value="InterPro"/>
</dbReference>
<evidence type="ECO:0000313" key="12">
    <source>
        <dbReference type="Proteomes" id="UP000254134"/>
    </source>
</evidence>
<keyword evidence="8" id="KW-0472">Membrane</keyword>
<reference evidence="12" key="2">
    <citation type="journal article" date="2019" name="MicrobiologyOpen">
        <title>High-quality draft genome sequence of Gaiella occulta isolated from a 150 meter deep mineral water borehole and comparison with the genome sequences of other deep-branching lineages of the phylum Actinobacteria.</title>
        <authorList>
            <person name="Severino R."/>
            <person name="Froufe H.J.C."/>
            <person name="Barroso C."/>
            <person name="Albuquerque L."/>
            <person name="Lobo-da-Cunha A."/>
            <person name="da Costa M.S."/>
            <person name="Egas C."/>
        </authorList>
    </citation>
    <scope>NUCLEOTIDE SEQUENCE [LARGE SCALE GENOMIC DNA]</scope>
    <source>
        <strain evidence="12">F2-233</strain>
    </source>
</reference>
<reference evidence="11 12" key="1">
    <citation type="submission" date="2018-07" db="EMBL/GenBank/DDBJ databases">
        <title>High-quality-draft genome sequence of Gaiella occulta.</title>
        <authorList>
            <person name="Severino R."/>
            <person name="Froufe H.J.C."/>
            <person name="Rainey F.A."/>
            <person name="Barroso C."/>
            <person name="Albuquerque L."/>
            <person name="Lobo-Da-Cunha A."/>
            <person name="Da Costa M.S."/>
            <person name="Egas C."/>
        </authorList>
    </citation>
    <scope>NUCLEOTIDE SEQUENCE [LARGE SCALE GENOMIC DNA]</scope>
    <source>
        <strain evidence="11 12">F2-233</strain>
    </source>
</reference>
<dbReference type="Pfam" id="PF08402">
    <property type="entry name" value="TOBE_2"/>
    <property type="match status" value="1"/>
</dbReference>
<organism evidence="11 12">
    <name type="scientific">Gaiella occulta</name>
    <dbReference type="NCBI Taxonomy" id="1002870"/>
    <lineage>
        <taxon>Bacteria</taxon>
        <taxon>Bacillati</taxon>
        <taxon>Actinomycetota</taxon>
        <taxon>Thermoleophilia</taxon>
        <taxon>Gaiellales</taxon>
        <taxon>Gaiellaceae</taxon>
        <taxon>Gaiella</taxon>
    </lineage>
</organism>
<dbReference type="InterPro" id="IPR017871">
    <property type="entry name" value="ABC_transporter-like_CS"/>
</dbReference>
<dbReference type="InterPro" id="IPR003439">
    <property type="entry name" value="ABC_transporter-like_ATP-bd"/>
</dbReference>
<keyword evidence="1" id="KW-0813">Transport</keyword>
<evidence type="ECO:0000256" key="1">
    <source>
        <dbReference type="ARBA" id="ARBA00022448"/>
    </source>
</evidence>
<dbReference type="OrthoDB" id="9802264at2"/>
<evidence type="ECO:0000256" key="5">
    <source>
        <dbReference type="ARBA" id="ARBA00022840"/>
    </source>
</evidence>
<dbReference type="EC" id="7.6.2.9" evidence="9"/>
<evidence type="ECO:0000313" key="11">
    <source>
        <dbReference type="EMBL" id="RDI73831.1"/>
    </source>
</evidence>
<dbReference type="SUPFAM" id="SSF52540">
    <property type="entry name" value="P-loop containing nucleoside triphosphate hydrolases"/>
    <property type="match status" value="1"/>
</dbReference>